<dbReference type="EMBL" id="JAVAJI010000007">
    <property type="protein sequence ID" value="MDP4544586.1"/>
    <property type="molecule type" value="Genomic_DNA"/>
</dbReference>
<accession>A0ABT9HFN4</accession>
<gene>
    <name evidence="2" type="ORF">Q8P09_05795</name>
</gene>
<proteinExistence type="predicted"/>
<evidence type="ECO:0008006" key="4">
    <source>
        <dbReference type="Google" id="ProtNLM"/>
    </source>
</evidence>
<feature type="region of interest" description="Disordered" evidence="1">
    <location>
        <begin position="541"/>
        <end position="560"/>
    </location>
</feature>
<dbReference type="RefSeq" id="WP_305935667.1">
    <property type="nucleotide sequence ID" value="NZ_JAVAJI010000007.1"/>
</dbReference>
<organism evidence="2 3">
    <name type="scientific">Psychrobacter faecalis</name>
    <dbReference type="NCBI Taxonomy" id="180588"/>
    <lineage>
        <taxon>Bacteria</taxon>
        <taxon>Pseudomonadati</taxon>
        <taxon>Pseudomonadota</taxon>
        <taxon>Gammaproteobacteria</taxon>
        <taxon>Moraxellales</taxon>
        <taxon>Moraxellaceae</taxon>
        <taxon>Psychrobacter</taxon>
    </lineage>
</organism>
<protein>
    <recommendedName>
        <fullName evidence="4">Integrase</fullName>
    </recommendedName>
</protein>
<dbReference type="Proteomes" id="UP001228171">
    <property type="component" value="Unassembled WGS sequence"/>
</dbReference>
<keyword evidence="3" id="KW-1185">Reference proteome</keyword>
<name>A0ABT9HFN4_9GAMM</name>
<evidence type="ECO:0000256" key="1">
    <source>
        <dbReference type="SAM" id="MobiDB-lite"/>
    </source>
</evidence>
<evidence type="ECO:0000313" key="3">
    <source>
        <dbReference type="Proteomes" id="UP001228171"/>
    </source>
</evidence>
<sequence length="776" mass="88494">MQLNNYNKFINEQKEYFKNSLYKPNDALWTDSFWLKTGVGSSWLLSRGKSSIRFDSINRVKGLSNTNISEDYQQFCKAMLVYSYRQANSKVSPSKLVAELLVLKRWFYSLKALTSDTNPEDLSTEILNHAYSLLKNNSSATNLPDHVGTFKRLQDIVNKYGFTTNKLEFEVNLKYAQKQNRTQTAGMTKELFKGLNIDERKIDAEKLISIQTFINIASLKNFCQSEGEKILLNSLFLSIVTGFRSTETIMLKKDCLIERPMLDPQTNEPVSINGKTQYMLGIRYYGAKGAGKRIHWVEPSSITLVKSLIQNTLELTEQYRKHLIYLRQKNLKDFLPKGIDDISDDLIELDDLTDHLFISKKRTRGRGGRRDVILKTFKSAQVKPDKQSGLKYYSKKTLNEFIKSTANYDAEEPINKKFEFEGKLVDIPYEDILFIVQHGSTTLSRNLINKTNITPLDISIINSFLGSTNNISVFEKYSLNDNDNKPSKISSHIPRHNINTFLAIAEISDHLQAMLMGRIDVEQNKYYQHLSIKQISQSASLTSNNSECHTSNELTTTSDRTVATNDTVKSPIDEVLEYGLMLFSNNQDLENNLKNNLHTFDNTNEISNFIEQSMGEDYFEDIAKAFNELAPTEPDKAKELIDTHAYLHPLPFGSCMRNIAAHGCPKRLACQSGASCVNFTVTGRLGELENLRLTKDRLTDQAKSLADNSEFTLRIKKQIQNLEGFEQKIMVGYSNKTPVNIYSTIDTELSQPKTLAELFSLEYEKIKANNEEEGKC</sequence>
<evidence type="ECO:0000313" key="2">
    <source>
        <dbReference type="EMBL" id="MDP4544586.1"/>
    </source>
</evidence>
<reference evidence="2 3" key="1">
    <citation type="submission" date="2023-08" db="EMBL/GenBank/DDBJ databases">
        <authorList>
            <person name="Kumar R."/>
        </authorList>
    </citation>
    <scope>NUCLEOTIDE SEQUENCE [LARGE SCALE GENOMIC DNA]</scope>
    <source>
        <strain evidence="2 3">LUR13</strain>
    </source>
</reference>
<comment type="caution">
    <text evidence="2">The sequence shown here is derived from an EMBL/GenBank/DDBJ whole genome shotgun (WGS) entry which is preliminary data.</text>
</comment>